<feature type="compositionally biased region" description="Polar residues" evidence="1">
    <location>
        <begin position="399"/>
        <end position="413"/>
    </location>
</feature>
<accession>A0AAN9VF52</accession>
<name>A0AAN9VF52_9ORTH</name>
<evidence type="ECO:0000256" key="3">
    <source>
        <dbReference type="SAM" id="SignalP"/>
    </source>
</evidence>
<evidence type="ECO:0000256" key="1">
    <source>
        <dbReference type="SAM" id="MobiDB-lite"/>
    </source>
</evidence>
<comment type="caution">
    <text evidence="4">The sequence shown here is derived from an EMBL/GenBank/DDBJ whole genome shotgun (WGS) entry which is preliminary data.</text>
</comment>
<reference evidence="4 5" key="1">
    <citation type="submission" date="2024-03" db="EMBL/GenBank/DDBJ databases">
        <title>The genome assembly and annotation of the cricket Gryllus longicercus Weissman &amp; Gray.</title>
        <authorList>
            <person name="Szrajer S."/>
            <person name="Gray D."/>
            <person name="Ylla G."/>
        </authorList>
    </citation>
    <scope>NUCLEOTIDE SEQUENCE [LARGE SCALE GENOMIC DNA]</scope>
    <source>
        <strain evidence="4">DAG 2021-001</strain>
        <tissue evidence="4">Whole body minus gut</tissue>
    </source>
</reference>
<feature type="compositionally biased region" description="Gly residues" evidence="1">
    <location>
        <begin position="318"/>
        <end position="327"/>
    </location>
</feature>
<feature type="compositionally biased region" description="Polar residues" evidence="1">
    <location>
        <begin position="424"/>
        <end position="458"/>
    </location>
</feature>
<feature type="region of interest" description="Disordered" evidence="1">
    <location>
        <begin position="17"/>
        <end position="38"/>
    </location>
</feature>
<feature type="compositionally biased region" description="Gly residues" evidence="1">
    <location>
        <begin position="357"/>
        <end position="366"/>
    </location>
</feature>
<feature type="compositionally biased region" description="Pro residues" evidence="1">
    <location>
        <begin position="284"/>
        <end position="293"/>
    </location>
</feature>
<keyword evidence="2" id="KW-0472">Membrane</keyword>
<keyword evidence="2" id="KW-1133">Transmembrane helix</keyword>
<dbReference type="EMBL" id="JAZDUA010000266">
    <property type="protein sequence ID" value="KAK7862643.1"/>
    <property type="molecule type" value="Genomic_DNA"/>
</dbReference>
<feature type="compositionally biased region" description="Gly residues" evidence="1">
    <location>
        <begin position="294"/>
        <end position="303"/>
    </location>
</feature>
<dbReference type="AlphaFoldDB" id="A0AAN9VF52"/>
<feature type="chain" id="PRO_5042991988" description="Cuticular protein" evidence="3">
    <location>
        <begin position="20"/>
        <end position="593"/>
    </location>
</feature>
<dbReference type="Proteomes" id="UP001378592">
    <property type="component" value="Unassembled WGS sequence"/>
</dbReference>
<evidence type="ECO:0000313" key="5">
    <source>
        <dbReference type="Proteomes" id="UP001378592"/>
    </source>
</evidence>
<protein>
    <recommendedName>
        <fullName evidence="6">Cuticular protein</fullName>
    </recommendedName>
</protein>
<evidence type="ECO:0000256" key="2">
    <source>
        <dbReference type="SAM" id="Phobius"/>
    </source>
</evidence>
<feature type="compositionally biased region" description="Basic residues" evidence="1">
    <location>
        <begin position="467"/>
        <end position="497"/>
    </location>
</feature>
<feature type="transmembrane region" description="Helical" evidence="2">
    <location>
        <begin position="526"/>
        <end position="551"/>
    </location>
</feature>
<feature type="region of interest" description="Disordered" evidence="1">
    <location>
        <begin position="267"/>
        <end position="502"/>
    </location>
</feature>
<proteinExistence type="predicted"/>
<evidence type="ECO:0008006" key="6">
    <source>
        <dbReference type="Google" id="ProtNLM"/>
    </source>
</evidence>
<evidence type="ECO:0000313" key="4">
    <source>
        <dbReference type="EMBL" id="KAK7862643.1"/>
    </source>
</evidence>
<gene>
    <name evidence="4" type="ORF">R5R35_002071</name>
</gene>
<feature type="signal peptide" evidence="3">
    <location>
        <begin position="1"/>
        <end position="19"/>
    </location>
</feature>
<feature type="compositionally biased region" description="Gly residues" evidence="1">
    <location>
        <begin position="383"/>
        <end position="392"/>
    </location>
</feature>
<keyword evidence="5" id="KW-1185">Reference proteome</keyword>
<keyword evidence="2" id="KW-0812">Transmembrane</keyword>
<organism evidence="4 5">
    <name type="scientific">Gryllus longicercus</name>
    <dbReference type="NCBI Taxonomy" id="2509291"/>
    <lineage>
        <taxon>Eukaryota</taxon>
        <taxon>Metazoa</taxon>
        <taxon>Ecdysozoa</taxon>
        <taxon>Arthropoda</taxon>
        <taxon>Hexapoda</taxon>
        <taxon>Insecta</taxon>
        <taxon>Pterygota</taxon>
        <taxon>Neoptera</taxon>
        <taxon>Polyneoptera</taxon>
        <taxon>Orthoptera</taxon>
        <taxon>Ensifera</taxon>
        <taxon>Gryllidea</taxon>
        <taxon>Grylloidea</taxon>
        <taxon>Gryllidae</taxon>
        <taxon>Gryllinae</taxon>
        <taxon>Gryllus</taxon>
    </lineage>
</organism>
<sequence length="593" mass="61605">MSAWTLLVLASALAVPSSSQPQNAAPEDSAARPPGKAVYPGQTLAMPVQYSMAAPASQLQLQVVSSSTPAPKPTAVTTATPSAAAQDRIAKPVVVKVLRSRPQTHTPPPFKSRPSFASKQVTPLTPRFSIPLHLYPGFVKAWEQSQENVLSSQFPSALSSQVAAESNPAISIQLSPQLSHQLNNQLGPKSNGQFESQIGQFGSNNIGQHGPQINHFNQHINSQGNQIRGPQSAGIHVGLNVGPGVGPNLGPTGNHLGPFEYNSGHNAGRNIGPNTIGFSAGPNIGPPGGPNGGPPGGSYGGPPGIQYASPLSGLHGSPQGGPNGGPHAGFQQGPPGGPPGRPGILYGGPPGSVYTGSPGGSYGGPPSGLHGSPVGPPSFHAGPPGGSVGGPPRGLQGASAGNSHVGSHISAQASGHGGPYRTPHASSSDSYAPTYQHYSTAHQPHTQPPISHSATSYRPHSYYGSHSHSHPHYHVPHSHSGHYHSGHHHKGHHHHHSPPNELMELMSPFKKEDGIFPPSTNNPSGLYGSFLMPLMLLGISLPAIGFMYTYFSRRSLNTGFVPNIHVPSQEDLDYYAKLLQEGISCYNNPKKCT</sequence>
<keyword evidence="3" id="KW-0732">Signal</keyword>